<dbReference type="PANTHER" id="PTHR46796:SF7">
    <property type="entry name" value="ARAC FAMILY TRANSCRIPTIONAL REGULATOR"/>
    <property type="match status" value="1"/>
</dbReference>
<dbReference type="EMBL" id="CP011507">
    <property type="protein sequence ID" value="AKS04619.1"/>
    <property type="molecule type" value="Genomic_DNA"/>
</dbReference>
<evidence type="ECO:0000313" key="8">
    <source>
        <dbReference type="EMBL" id="AKS04619.1"/>
    </source>
</evidence>
<gene>
    <name evidence="8" type="ORF">AA957_00270</name>
</gene>
<evidence type="ECO:0000256" key="5">
    <source>
        <dbReference type="ARBA" id="ARBA00037345"/>
    </source>
</evidence>
<comment type="function">
    <text evidence="5">Regulatory protein of the TOL plasmid xyl operons. XylS activates the xylXYZLTEGFJQKIH operon required for the degradation of toluene, m-xylene and p-xylene.</text>
</comment>
<feature type="domain" description="HTH araC/xylS-type" evidence="7">
    <location>
        <begin position="201"/>
        <end position="299"/>
    </location>
</feature>
<dbReference type="AlphaFoldDB" id="A0A0H5A1G7"/>
<dbReference type="PANTHER" id="PTHR46796">
    <property type="entry name" value="HTH-TYPE TRANSCRIPTIONAL ACTIVATOR RHAS-RELATED"/>
    <property type="match status" value="1"/>
</dbReference>
<dbReference type="InterPro" id="IPR020449">
    <property type="entry name" value="Tscrpt_reg_AraC-type_HTH"/>
</dbReference>
<dbReference type="PRINTS" id="PR00032">
    <property type="entry name" value="HTHARAC"/>
</dbReference>
<evidence type="ECO:0000313" key="9">
    <source>
        <dbReference type="Proteomes" id="UP000036608"/>
    </source>
</evidence>
<accession>A0A0H5A1G7</accession>
<dbReference type="PROSITE" id="PS01124">
    <property type="entry name" value="HTH_ARAC_FAMILY_2"/>
    <property type="match status" value="1"/>
</dbReference>
<dbReference type="InterPro" id="IPR018062">
    <property type="entry name" value="HTH_AraC-typ_CS"/>
</dbReference>
<dbReference type="RefSeq" id="WP_049708365.1">
    <property type="nucleotide sequence ID" value="NZ_CP011507.1"/>
</dbReference>
<dbReference type="Gene3D" id="1.10.10.60">
    <property type="entry name" value="Homeodomain-like"/>
    <property type="match status" value="2"/>
</dbReference>
<dbReference type="OrthoDB" id="9783876at2"/>
<evidence type="ECO:0000256" key="6">
    <source>
        <dbReference type="SAM" id="MobiDB-lite"/>
    </source>
</evidence>
<evidence type="ECO:0000256" key="2">
    <source>
        <dbReference type="ARBA" id="ARBA00023015"/>
    </source>
</evidence>
<dbReference type="InterPro" id="IPR032783">
    <property type="entry name" value="AraC_lig"/>
</dbReference>
<keyword evidence="3" id="KW-0238">DNA-binding</keyword>
<evidence type="ECO:0000256" key="3">
    <source>
        <dbReference type="ARBA" id="ARBA00023125"/>
    </source>
</evidence>
<organism evidence="8 9">
    <name type="scientific">Pseudomonas trivialis</name>
    <dbReference type="NCBI Taxonomy" id="200450"/>
    <lineage>
        <taxon>Bacteria</taxon>
        <taxon>Pseudomonadati</taxon>
        <taxon>Pseudomonadota</taxon>
        <taxon>Gammaproteobacteria</taxon>
        <taxon>Pseudomonadales</taxon>
        <taxon>Pseudomonadaceae</taxon>
        <taxon>Pseudomonas</taxon>
    </lineage>
</organism>
<protein>
    <submittedName>
        <fullName evidence="8">AraC family transcriptional regulator</fullName>
    </submittedName>
</protein>
<evidence type="ECO:0000259" key="7">
    <source>
        <dbReference type="PROSITE" id="PS01124"/>
    </source>
</evidence>
<dbReference type="InterPro" id="IPR018060">
    <property type="entry name" value="HTH_AraC"/>
</dbReference>
<dbReference type="InterPro" id="IPR009057">
    <property type="entry name" value="Homeodomain-like_sf"/>
</dbReference>
<dbReference type="SMART" id="SM00342">
    <property type="entry name" value="HTH_ARAC"/>
    <property type="match status" value="1"/>
</dbReference>
<dbReference type="InterPro" id="IPR050204">
    <property type="entry name" value="AraC_XylS_family_regulators"/>
</dbReference>
<dbReference type="GO" id="GO:0009893">
    <property type="term" value="P:positive regulation of metabolic process"/>
    <property type="evidence" value="ECO:0007669"/>
    <property type="project" value="UniProtKB-ARBA"/>
</dbReference>
<feature type="compositionally biased region" description="Basic and acidic residues" evidence="6">
    <location>
        <begin position="296"/>
        <end position="310"/>
    </location>
</feature>
<dbReference type="KEGG" id="ptv:AA957_00270"/>
<dbReference type="Pfam" id="PF12833">
    <property type="entry name" value="HTH_18"/>
    <property type="match status" value="1"/>
</dbReference>
<dbReference type="GO" id="GO:0005737">
    <property type="term" value="C:cytoplasm"/>
    <property type="evidence" value="ECO:0007669"/>
    <property type="project" value="UniProtKB-SubCell"/>
</dbReference>
<dbReference type="GO" id="GO:0043565">
    <property type="term" value="F:sequence-specific DNA binding"/>
    <property type="evidence" value="ECO:0007669"/>
    <property type="project" value="InterPro"/>
</dbReference>
<dbReference type="Pfam" id="PF12852">
    <property type="entry name" value="Cupin_6"/>
    <property type="match status" value="1"/>
</dbReference>
<dbReference type="PROSITE" id="PS00041">
    <property type="entry name" value="HTH_ARAC_FAMILY_1"/>
    <property type="match status" value="1"/>
</dbReference>
<reference evidence="9" key="2">
    <citation type="submission" date="2015-05" db="EMBL/GenBank/DDBJ databases">
        <authorList>
            <person name="Swarnkar M.K."/>
            <person name="Vyas P."/>
            <person name="Rahi P."/>
            <person name="Thakur R."/>
            <person name="Thakur N."/>
            <person name="Singh A.K."/>
            <person name="Gulati A."/>
        </authorList>
    </citation>
    <scope>NUCLEOTIDE SEQUENCE [LARGE SCALE GENOMIC DNA]</scope>
    <source>
        <strain evidence="9">745</strain>
    </source>
</reference>
<reference evidence="8 9" key="1">
    <citation type="journal article" date="2015" name="Genome Announc.">
        <title>Complete Genome Sequence of the Rhizobacterium Pseudomonas trivialis Strain IHBB745 with Multiple Plant Growth-Promoting Activities and Tolerance to Desiccation and Alkalinity.</title>
        <authorList>
            <person name="Gulati A."/>
            <person name="Swarnkar M.K."/>
            <person name="Vyas P."/>
            <person name="Rahi P."/>
            <person name="Thakur R."/>
            <person name="Thakur N."/>
            <person name="Singh A.K."/>
        </authorList>
    </citation>
    <scope>NUCLEOTIDE SEQUENCE [LARGE SCALE GENOMIC DNA]</scope>
    <source>
        <strain evidence="9">745</strain>
    </source>
</reference>
<dbReference type="SUPFAM" id="SSF46689">
    <property type="entry name" value="Homeodomain-like"/>
    <property type="match status" value="2"/>
</dbReference>
<comment type="subcellular location">
    <subcellularLocation>
        <location evidence="1">Cytoplasm</location>
    </subcellularLocation>
</comment>
<sequence>MDTLSDVVALLRSHRSYFAGLKAGGDWALDFPPPGGIKFNAVVEGECWLEVEGMIVPVRLYEGDCFLLTQNRPWKLSSHLALEGVDAREVYSKAVGGVASLGETADLFLIGGLFYYGDEARLLLEGLPPVVRISARSDQASVLRWCLERLSLEYASPKLGAALMTEHLAQMMLVQILRLYQASLGASTTGWLAALTDPRLAPVLAQVHAEPARRWTLSEMAGTANQSRSTFALHFKQRVGMAPQAYLTRWRMHLAVQALNTSSSSVSSIGQALGYQSDSAFSSAFKRLMNCSPREYRERKLHKGATDERYPAAQDPGQRH</sequence>
<feature type="region of interest" description="Disordered" evidence="6">
    <location>
        <begin position="296"/>
        <end position="320"/>
    </location>
</feature>
<evidence type="ECO:0000256" key="1">
    <source>
        <dbReference type="ARBA" id="ARBA00004496"/>
    </source>
</evidence>
<dbReference type="Proteomes" id="UP000036608">
    <property type="component" value="Chromosome"/>
</dbReference>
<proteinExistence type="predicted"/>
<dbReference type="GO" id="GO:0003700">
    <property type="term" value="F:DNA-binding transcription factor activity"/>
    <property type="evidence" value="ECO:0007669"/>
    <property type="project" value="InterPro"/>
</dbReference>
<name>A0A0H5A1G7_9PSED</name>
<dbReference type="PATRIC" id="fig|200450.3.peg.64"/>
<keyword evidence="2" id="KW-0805">Transcription regulation</keyword>
<evidence type="ECO:0000256" key="4">
    <source>
        <dbReference type="ARBA" id="ARBA00023163"/>
    </source>
</evidence>
<keyword evidence="4" id="KW-0804">Transcription</keyword>